<feature type="domain" description="Rieske" evidence="7">
    <location>
        <begin position="184"/>
        <end position="283"/>
    </location>
</feature>
<dbReference type="InterPro" id="IPR036922">
    <property type="entry name" value="Rieske_2Fe-2S_sf"/>
</dbReference>
<name>A0A2S5ITZ1_9MICC</name>
<dbReference type="Pfam" id="PF00355">
    <property type="entry name" value="Rieske"/>
    <property type="match status" value="1"/>
</dbReference>
<comment type="cofactor">
    <cofactor evidence="5">
        <name>[2Fe-2S] cluster</name>
        <dbReference type="ChEBI" id="CHEBI:190135"/>
    </cofactor>
</comment>
<dbReference type="Proteomes" id="UP000239297">
    <property type="component" value="Unassembled WGS sequence"/>
</dbReference>
<dbReference type="GO" id="GO:0016705">
    <property type="term" value="F:oxidoreductase activity, acting on paired donors, with incorporation or reduction of molecular oxygen"/>
    <property type="evidence" value="ECO:0007669"/>
    <property type="project" value="UniProtKB-ARBA"/>
</dbReference>
<dbReference type="SUPFAM" id="SSF50022">
    <property type="entry name" value="ISP domain"/>
    <property type="match status" value="1"/>
</dbReference>
<dbReference type="Gene3D" id="2.102.10.10">
    <property type="entry name" value="Rieske [2Fe-2S] iron-sulphur domain"/>
    <property type="match status" value="1"/>
</dbReference>
<dbReference type="EMBL" id="PRKW01000007">
    <property type="protein sequence ID" value="PPB48010.1"/>
    <property type="molecule type" value="Genomic_DNA"/>
</dbReference>
<dbReference type="RefSeq" id="WP_104122704.1">
    <property type="nucleotide sequence ID" value="NZ_PRKW01000007.1"/>
</dbReference>
<evidence type="ECO:0000256" key="5">
    <source>
        <dbReference type="ARBA" id="ARBA00034078"/>
    </source>
</evidence>
<dbReference type="InterPro" id="IPR017941">
    <property type="entry name" value="Rieske_2Fe-2S"/>
</dbReference>
<dbReference type="InterPro" id="IPR019251">
    <property type="entry name" value="DUF2231_TM"/>
</dbReference>
<keyword evidence="2" id="KW-0479">Metal-binding</keyword>
<evidence type="ECO:0000256" key="1">
    <source>
        <dbReference type="ARBA" id="ARBA00022714"/>
    </source>
</evidence>
<dbReference type="GO" id="GO:0046872">
    <property type="term" value="F:metal ion binding"/>
    <property type="evidence" value="ECO:0007669"/>
    <property type="project" value="UniProtKB-KW"/>
</dbReference>
<dbReference type="Pfam" id="PF09990">
    <property type="entry name" value="DUF2231"/>
    <property type="match status" value="1"/>
</dbReference>
<dbReference type="OrthoDB" id="9795104at2"/>
<dbReference type="AlphaFoldDB" id="A0A2S5ITZ1"/>
<keyword evidence="4" id="KW-0411">Iron-sulfur</keyword>
<keyword evidence="9" id="KW-1185">Reference proteome</keyword>
<dbReference type="PROSITE" id="PS51296">
    <property type="entry name" value="RIESKE"/>
    <property type="match status" value="1"/>
</dbReference>
<reference evidence="8 9" key="1">
    <citation type="journal article" date="2014" name="Int. J. Syst. Evol. Microbiol.">
        <title>Arthrobacter pityocampae sp. nov., isolated from Thaumetopoea pityocampa (Lep., Thaumetopoeidae).</title>
        <authorList>
            <person name="Ince I.A."/>
            <person name="Demirbag Z."/>
            <person name="Kati H."/>
        </authorList>
    </citation>
    <scope>NUCLEOTIDE SEQUENCE [LARGE SCALE GENOMIC DNA]</scope>
    <source>
        <strain evidence="8 9">Tp2</strain>
    </source>
</reference>
<comment type="similarity">
    <text evidence="6">Belongs to the bacterial ring-hydroxylating dioxygenase ferredoxin component family.</text>
</comment>
<dbReference type="PANTHER" id="PTHR21496">
    <property type="entry name" value="FERREDOXIN-RELATED"/>
    <property type="match status" value="1"/>
</dbReference>
<organism evidence="8 9">
    <name type="scientific">Arthrobacter pityocampae</name>
    <dbReference type="NCBI Taxonomy" id="547334"/>
    <lineage>
        <taxon>Bacteria</taxon>
        <taxon>Bacillati</taxon>
        <taxon>Actinomycetota</taxon>
        <taxon>Actinomycetes</taxon>
        <taxon>Micrococcales</taxon>
        <taxon>Micrococcaceae</taxon>
        <taxon>Arthrobacter</taxon>
    </lineage>
</organism>
<evidence type="ECO:0000256" key="4">
    <source>
        <dbReference type="ARBA" id="ARBA00023014"/>
    </source>
</evidence>
<sequence>MKTLRPLQSVEKLENATALDPIVTKMRDVVQAVIKPGALRDILHGVPIGHPLHPLMILVPTGTWFSAAILDAIPGSNKASAVLIGTGVVTAGPTAVAGWTDWSEGHEQQQRVGIVHAAANAVAVGLYTLSLVQRLRGKSGKLLSYTGLVVVSAGGFLGGHMSYRQSLGANHAEDVPHRVEPGWHAIGALTDLPEGKLQRKMLGEVPLVVLRQGNDVSVLSDTCSHLSGPLNEGELTYDDGNACVVCPWHNSTFSLKTGEVTRGPATSPQPSFTTRVVAGRVEVSLPHAG</sequence>
<evidence type="ECO:0000256" key="2">
    <source>
        <dbReference type="ARBA" id="ARBA00022723"/>
    </source>
</evidence>
<evidence type="ECO:0000259" key="7">
    <source>
        <dbReference type="PROSITE" id="PS51296"/>
    </source>
</evidence>
<dbReference type="GO" id="GO:0004497">
    <property type="term" value="F:monooxygenase activity"/>
    <property type="evidence" value="ECO:0007669"/>
    <property type="project" value="UniProtKB-ARBA"/>
</dbReference>
<dbReference type="PANTHER" id="PTHR21496:SF0">
    <property type="entry name" value="RIESKE DOMAIN-CONTAINING PROTEIN"/>
    <property type="match status" value="1"/>
</dbReference>
<proteinExistence type="inferred from homology"/>
<evidence type="ECO:0000313" key="8">
    <source>
        <dbReference type="EMBL" id="PPB48010.1"/>
    </source>
</evidence>
<keyword evidence="1" id="KW-0001">2Fe-2S</keyword>
<gene>
    <name evidence="8" type="ORF">C4K88_16275</name>
</gene>
<dbReference type="CDD" id="cd03467">
    <property type="entry name" value="Rieske"/>
    <property type="match status" value="1"/>
</dbReference>
<evidence type="ECO:0000313" key="9">
    <source>
        <dbReference type="Proteomes" id="UP000239297"/>
    </source>
</evidence>
<evidence type="ECO:0000256" key="6">
    <source>
        <dbReference type="ARBA" id="ARBA00038001"/>
    </source>
</evidence>
<protein>
    <submittedName>
        <fullName evidence="8">(2Fe-2S)-binding protein</fullName>
    </submittedName>
</protein>
<evidence type="ECO:0000256" key="3">
    <source>
        <dbReference type="ARBA" id="ARBA00023004"/>
    </source>
</evidence>
<dbReference type="GO" id="GO:0051537">
    <property type="term" value="F:2 iron, 2 sulfur cluster binding"/>
    <property type="evidence" value="ECO:0007669"/>
    <property type="project" value="UniProtKB-KW"/>
</dbReference>
<keyword evidence="3" id="KW-0408">Iron</keyword>
<comment type="caution">
    <text evidence="8">The sequence shown here is derived from an EMBL/GenBank/DDBJ whole genome shotgun (WGS) entry which is preliminary data.</text>
</comment>
<accession>A0A2S5ITZ1</accession>